<gene>
    <name evidence="2" type="ORF">MGAL_10B052650</name>
</gene>
<dbReference type="OrthoDB" id="10334595at2759"/>
<comment type="caution">
    <text evidence="2">The sequence shown here is derived from an EMBL/GenBank/DDBJ whole genome shotgun (WGS) entry which is preliminary data.</text>
</comment>
<protein>
    <submittedName>
        <fullName evidence="2">Uncharacterized protein</fullName>
    </submittedName>
</protein>
<dbReference type="Proteomes" id="UP000596742">
    <property type="component" value="Unassembled WGS sequence"/>
</dbReference>
<dbReference type="EMBL" id="UYJE01002957">
    <property type="protein sequence ID" value="VDI15253.1"/>
    <property type="molecule type" value="Genomic_DNA"/>
</dbReference>
<feature type="chain" id="PRO_5036242694" evidence="1">
    <location>
        <begin position="27"/>
        <end position="199"/>
    </location>
</feature>
<proteinExistence type="predicted"/>
<name>A0A8B6D8Z9_MYTGA</name>
<evidence type="ECO:0000313" key="3">
    <source>
        <dbReference type="Proteomes" id="UP000596742"/>
    </source>
</evidence>
<accession>A0A8B6D8Z9</accession>
<feature type="signal peptide" evidence="1">
    <location>
        <begin position="1"/>
        <end position="26"/>
    </location>
</feature>
<organism evidence="2 3">
    <name type="scientific">Mytilus galloprovincialis</name>
    <name type="common">Mediterranean mussel</name>
    <dbReference type="NCBI Taxonomy" id="29158"/>
    <lineage>
        <taxon>Eukaryota</taxon>
        <taxon>Metazoa</taxon>
        <taxon>Spiralia</taxon>
        <taxon>Lophotrochozoa</taxon>
        <taxon>Mollusca</taxon>
        <taxon>Bivalvia</taxon>
        <taxon>Autobranchia</taxon>
        <taxon>Pteriomorphia</taxon>
        <taxon>Mytilida</taxon>
        <taxon>Mytiloidea</taxon>
        <taxon>Mytilidae</taxon>
        <taxon>Mytilinae</taxon>
        <taxon>Mytilus</taxon>
    </lineage>
</organism>
<dbReference type="AlphaFoldDB" id="A0A8B6D8Z9"/>
<keyword evidence="3" id="KW-1185">Reference proteome</keyword>
<keyword evidence="1" id="KW-0732">Signal</keyword>
<dbReference type="EMBL" id="UYJE01002957">
    <property type="protein sequence ID" value="VDI15252.1"/>
    <property type="molecule type" value="Genomic_DNA"/>
</dbReference>
<reference evidence="2" key="1">
    <citation type="submission" date="2018-11" db="EMBL/GenBank/DDBJ databases">
        <authorList>
            <person name="Alioto T."/>
            <person name="Alioto T."/>
        </authorList>
    </citation>
    <scope>NUCLEOTIDE SEQUENCE</scope>
</reference>
<evidence type="ECO:0000256" key="1">
    <source>
        <dbReference type="SAM" id="SignalP"/>
    </source>
</evidence>
<evidence type="ECO:0000313" key="2">
    <source>
        <dbReference type="EMBL" id="VDI15252.1"/>
    </source>
</evidence>
<sequence>MTKATMISRISLIVLFLLCATLLCDAKPGNRGKPQWIKNDSSIASISCPDNVRRLRILDIIHSGLTPTAKTLKEKTTSRINLPWMMPYLDKAPVLVGFPSLDTEGNCSICNKINPCFRADCESLGNLMILINNLMSSMYSKDIANITRDFYFIRRQMKCEPLRVFKYKEEWQRIDIEYRIAKDLVEFADALQNRYANIY</sequence>